<evidence type="ECO:0000313" key="2">
    <source>
        <dbReference type="EMBL" id="RVX75595.1"/>
    </source>
</evidence>
<comment type="caution">
    <text evidence="2">The sequence shown here is derived from an EMBL/GenBank/DDBJ whole genome shotgun (WGS) entry which is preliminary data.</text>
</comment>
<feature type="region of interest" description="Disordered" evidence="1">
    <location>
        <begin position="343"/>
        <end position="367"/>
    </location>
</feature>
<feature type="region of interest" description="Disordered" evidence="1">
    <location>
        <begin position="381"/>
        <end position="468"/>
    </location>
</feature>
<organism evidence="2 3">
    <name type="scientific">Exophiala mesophila</name>
    <name type="common">Black yeast-like fungus</name>
    <dbReference type="NCBI Taxonomy" id="212818"/>
    <lineage>
        <taxon>Eukaryota</taxon>
        <taxon>Fungi</taxon>
        <taxon>Dikarya</taxon>
        <taxon>Ascomycota</taxon>
        <taxon>Pezizomycotina</taxon>
        <taxon>Eurotiomycetes</taxon>
        <taxon>Chaetothyriomycetidae</taxon>
        <taxon>Chaetothyriales</taxon>
        <taxon>Herpotrichiellaceae</taxon>
        <taxon>Exophiala</taxon>
    </lineage>
</organism>
<feature type="compositionally biased region" description="Basic and acidic residues" evidence="1">
    <location>
        <begin position="391"/>
        <end position="412"/>
    </location>
</feature>
<sequence length="510" mass="57561">MDANLLTPPITDEPPEHADFDRSKAMNLIRLINLLSTSWKLQRGRGPHCESFQSPLQTDTYPYARYTAYIKVAPFSPDYVLQCALHDRKPIIFLGHSQLRVRNLRFFAVDMELLLAYAAIGRLPDSGKPIMTFPPENTNTYCEKSYGGWIMIDLGNNIFRMCTFISKDVAALFEKLNHEGVNVRTMTADTFNQEAEQRGGLATVLNDMELIKDEKNLRKLRDDAEEFMCSAHPDRSNEDQAAYFHLFAALTGVRTSADASNGRLKSFLKQWHADLVATMEDEALKKILSKIDVPPGWKVLSSTKFLPPPGTAQQDVYDFLNMIAEKCPEKFVEVLDPQTPNFDEESEQLFQSQQSQVDDHSNDKDIPVSTEAHEGIIDLKEQVAEIDSPEDELKQAAKKEDTKSPQEKDKEVPGFGIACQFPLGPAGLTPYKSKEASKEEDKEEHKLAPKEEEKEEHKDAPKEEDKEGIAYGIPCVPPWEVFGPSPYTPKEALKEEPLEQLADTAKLETH</sequence>
<accession>A0A438NIN6</accession>
<name>A0A438NIN6_EXOME</name>
<feature type="region of interest" description="Disordered" evidence="1">
    <location>
        <begin position="482"/>
        <end position="510"/>
    </location>
</feature>
<evidence type="ECO:0000313" key="3">
    <source>
        <dbReference type="Proteomes" id="UP000288859"/>
    </source>
</evidence>
<evidence type="ECO:0000256" key="1">
    <source>
        <dbReference type="SAM" id="MobiDB-lite"/>
    </source>
</evidence>
<protein>
    <submittedName>
        <fullName evidence="2">Uncharacterized protein</fullName>
    </submittedName>
</protein>
<reference evidence="2 3" key="1">
    <citation type="submission" date="2017-03" db="EMBL/GenBank/DDBJ databases">
        <title>Genomes of endolithic fungi from Antarctica.</title>
        <authorList>
            <person name="Coleine C."/>
            <person name="Masonjones S."/>
            <person name="Stajich J.E."/>
        </authorList>
    </citation>
    <scope>NUCLEOTIDE SEQUENCE [LARGE SCALE GENOMIC DNA]</scope>
    <source>
        <strain evidence="2 3">CCFEE 6314</strain>
    </source>
</reference>
<dbReference type="OrthoDB" id="4119879at2759"/>
<gene>
    <name evidence="2" type="ORF">B0A52_00948</name>
</gene>
<feature type="compositionally biased region" description="Basic and acidic residues" evidence="1">
    <location>
        <begin position="432"/>
        <end position="468"/>
    </location>
</feature>
<dbReference type="EMBL" id="NAJM01000002">
    <property type="protein sequence ID" value="RVX75595.1"/>
    <property type="molecule type" value="Genomic_DNA"/>
</dbReference>
<dbReference type="AlphaFoldDB" id="A0A438NIN6"/>
<dbReference type="Proteomes" id="UP000288859">
    <property type="component" value="Unassembled WGS sequence"/>
</dbReference>
<proteinExistence type="predicted"/>
<feature type="compositionally biased region" description="Basic and acidic residues" evidence="1">
    <location>
        <begin position="357"/>
        <end position="367"/>
    </location>
</feature>